<dbReference type="InterPro" id="IPR003594">
    <property type="entry name" value="HATPase_dom"/>
</dbReference>
<dbReference type="SMART" id="SM00388">
    <property type="entry name" value="HisKA"/>
    <property type="match status" value="1"/>
</dbReference>
<dbReference type="PROSITE" id="PS50109">
    <property type="entry name" value="HIS_KIN"/>
    <property type="match status" value="1"/>
</dbReference>
<dbReference type="PRINTS" id="PR00344">
    <property type="entry name" value="BCTRLSENSOR"/>
</dbReference>
<dbReference type="RefSeq" id="WP_305962031.1">
    <property type="nucleotide sequence ID" value="NZ_JAVAMQ010000002.1"/>
</dbReference>
<keyword evidence="7" id="KW-1185">Reference proteome</keyword>
<dbReference type="GO" id="GO:0005524">
    <property type="term" value="F:ATP binding"/>
    <property type="evidence" value="ECO:0007669"/>
    <property type="project" value="UniProtKB-KW"/>
</dbReference>
<keyword evidence="4" id="KW-0812">Transmembrane</keyword>
<evidence type="ECO:0000256" key="2">
    <source>
        <dbReference type="ARBA" id="ARBA00012438"/>
    </source>
</evidence>
<evidence type="ECO:0000256" key="4">
    <source>
        <dbReference type="SAM" id="Phobius"/>
    </source>
</evidence>
<protein>
    <recommendedName>
        <fullName evidence="2">histidine kinase</fullName>
        <ecNumber evidence="2">2.7.13.3</ecNumber>
    </recommendedName>
</protein>
<dbReference type="InterPro" id="IPR003661">
    <property type="entry name" value="HisK_dim/P_dom"/>
</dbReference>
<accession>A0ABT9JAN8</accession>
<organism evidence="6 7">
    <name type="scientific">Paracoccus spongiarum</name>
    <dbReference type="NCBI Taxonomy" id="3064387"/>
    <lineage>
        <taxon>Bacteria</taxon>
        <taxon>Pseudomonadati</taxon>
        <taxon>Pseudomonadota</taxon>
        <taxon>Alphaproteobacteria</taxon>
        <taxon>Rhodobacterales</taxon>
        <taxon>Paracoccaceae</taxon>
        <taxon>Paracoccus</taxon>
    </lineage>
</organism>
<proteinExistence type="predicted"/>
<dbReference type="InterPro" id="IPR004358">
    <property type="entry name" value="Sig_transdc_His_kin-like_C"/>
</dbReference>
<evidence type="ECO:0000313" key="7">
    <source>
        <dbReference type="Proteomes" id="UP001224997"/>
    </source>
</evidence>
<dbReference type="PANTHER" id="PTHR43065">
    <property type="entry name" value="SENSOR HISTIDINE KINASE"/>
    <property type="match status" value="1"/>
</dbReference>
<dbReference type="Pfam" id="PF02518">
    <property type="entry name" value="HATPase_c"/>
    <property type="match status" value="1"/>
</dbReference>
<keyword evidence="4" id="KW-0472">Membrane</keyword>
<evidence type="ECO:0000313" key="6">
    <source>
        <dbReference type="EMBL" id="MDP5306166.1"/>
    </source>
</evidence>
<dbReference type="EC" id="2.7.13.3" evidence="2"/>
<dbReference type="Gene3D" id="1.10.287.130">
    <property type="match status" value="1"/>
</dbReference>
<dbReference type="Gene3D" id="3.30.565.10">
    <property type="entry name" value="Histidine kinase-like ATPase, C-terminal domain"/>
    <property type="match status" value="1"/>
</dbReference>
<keyword evidence="4" id="KW-1133">Transmembrane helix</keyword>
<dbReference type="EMBL" id="JAVAMQ010000002">
    <property type="protein sequence ID" value="MDP5306166.1"/>
    <property type="molecule type" value="Genomic_DNA"/>
</dbReference>
<keyword evidence="6" id="KW-0067">ATP-binding</keyword>
<feature type="domain" description="Histidine kinase" evidence="5">
    <location>
        <begin position="267"/>
        <end position="470"/>
    </location>
</feature>
<reference evidence="6 7" key="1">
    <citation type="submission" date="2023-08" db="EMBL/GenBank/DDBJ databases">
        <authorList>
            <person name="Park J.-S."/>
        </authorList>
    </citation>
    <scope>NUCLEOTIDE SEQUENCE [LARGE SCALE GENOMIC DNA]</scope>
    <source>
        <strain evidence="6 7">2205BS29-5</strain>
    </source>
</reference>
<evidence type="ECO:0000256" key="1">
    <source>
        <dbReference type="ARBA" id="ARBA00000085"/>
    </source>
</evidence>
<dbReference type="SMART" id="SM00387">
    <property type="entry name" value="HATPase_c"/>
    <property type="match status" value="1"/>
</dbReference>
<feature type="transmembrane region" description="Helical" evidence="4">
    <location>
        <begin position="20"/>
        <end position="41"/>
    </location>
</feature>
<keyword evidence="3" id="KW-0597">Phosphoprotein</keyword>
<dbReference type="InterPro" id="IPR036097">
    <property type="entry name" value="HisK_dim/P_sf"/>
</dbReference>
<dbReference type="InterPro" id="IPR036890">
    <property type="entry name" value="HATPase_C_sf"/>
</dbReference>
<dbReference type="CDD" id="cd00082">
    <property type="entry name" value="HisKA"/>
    <property type="match status" value="1"/>
</dbReference>
<comment type="catalytic activity">
    <reaction evidence="1">
        <text>ATP + protein L-histidine = ADP + protein N-phospho-L-histidine.</text>
        <dbReference type="EC" id="2.7.13.3"/>
    </reaction>
</comment>
<sequence length="474" mass="50303">MRLAWFRNLPVTVRVPLVVAGLMIVLGLVASQGVLAVLGSLQDARLREITRLHVEGLSVALGPFVPRQDVWEVYDVLDRAQRATDGQRLLLTLVADDQGRVLAATDPRRAPVGSAIAPFTVDAAAPEAVRMTGQRVLRIAAPLVYQDRNVGQIVTELDVTDLLQERRRVGHWLLVGNVAATALLGLAGWLVVARLLRPIGILVEAMGAETGVPHAIPDSRMPRGDPGLVRLFRTYNAMAAAAEARAEAERRLAARERFVSLGRLSSSLAHEINNPLGGLMNSADTIASYAHRPEVVREAAGLIQRGLSHLRDVSRAILDQNRLDRAQQPLCPEDLDDLRLLFGPEAASSAQSLDWRVAADAAALGRHPAAPVRQILLNLLLNAGAAAGRSGHVALDVRSGPDGLHLVVADSGPGLSTDDLARLMASGPVPPGGGVGLRLVHDLVTGLGGEIRHARSSERTAIEVVLPTAGGADA</sequence>
<keyword evidence="6" id="KW-0547">Nucleotide-binding</keyword>
<gene>
    <name evidence="6" type="ORF">Q5Y72_03525</name>
</gene>
<dbReference type="Pfam" id="PF00512">
    <property type="entry name" value="HisKA"/>
    <property type="match status" value="1"/>
</dbReference>
<dbReference type="PANTHER" id="PTHR43065:SF42">
    <property type="entry name" value="TWO-COMPONENT SENSOR PPRA"/>
    <property type="match status" value="1"/>
</dbReference>
<dbReference type="InterPro" id="IPR005467">
    <property type="entry name" value="His_kinase_dom"/>
</dbReference>
<dbReference type="SUPFAM" id="SSF55874">
    <property type="entry name" value="ATPase domain of HSP90 chaperone/DNA topoisomerase II/histidine kinase"/>
    <property type="match status" value="1"/>
</dbReference>
<dbReference type="SUPFAM" id="SSF47384">
    <property type="entry name" value="Homodimeric domain of signal transducing histidine kinase"/>
    <property type="match status" value="1"/>
</dbReference>
<name>A0ABT9JAN8_9RHOB</name>
<comment type="caution">
    <text evidence="6">The sequence shown here is derived from an EMBL/GenBank/DDBJ whole genome shotgun (WGS) entry which is preliminary data.</text>
</comment>
<evidence type="ECO:0000256" key="3">
    <source>
        <dbReference type="ARBA" id="ARBA00022553"/>
    </source>
</evidence>
<dbReference type="Proteomes" id="UP001224997">
    <property type="component" value="Unassembled WGS sequence"/>
</dbReference>
<evidence type="ECO:0000259" key="5">
    <source>
        <dbReference type="PROSITE" id="PS50109"/>
    </source>
</evidence>
<feature type="transmembrane region" description="Helical" evidence="4">
    <location>
        <begin position="172"/>
        <end position="192"/>
    </location>
</feature>